<organism evidence="1 2">
    <name type="scientific">Stylosanthes scabra</name>
    <dbReference type="NCBI Taxonomy" id="79078"/>
    <lineage>
        <taxon>Eukaryota</taxon>
        <taxon>Viridiplantae</taxon>
        <taxon>Streptophyta</taxon>
        <taxon>Embryophyta</taxon>
        <taxon>Tracheophyta</taxon>
        <taxon>Spermatophyta</taxon>
        <taxon>Magnoliopsida</taxon>
        <taxon>eudicotyledons</taxon>
        <taxon>Gunneridae</taxon>
        <taxon>Pentapetalae</taxon>
        <taxon>rosids</taxon>
        <taxon>fabids</taxon>
        <taxon>Fabales</taxon>
        <taxon>Fabaceae</taxon>
        <taxon>Papilionoideae</taxon>
        <taxon>50 kb inversion clade</taxon>
        <taxon>dalbergioids sensu lato</taxon>
        <taxon>Dalbergieae</taxon>
        <taxon>Pterocarpus clade</taxon>
        <taxon>Stylosanthes</taxon>
    </lineage>
</organism>
<dbReference type="Proteomes" id="UP001341840">
    <property type="component" value="Unassembled WGS sequence"/>
</dbReference>
<gene>
    <name evidence="1" type="ORF">PIB30_094630</name>
</gene>
<feature type="non-terminal residue" evidence="1">
    <location>
        <position position="80"/>
    </location>
</feature>
<evidence type="ECO:0000313" key="1">
    <source>
        <dbReference type="EMBL" id="MED6152707.1"/>
    </source>
</evidence>
<comment type="caution">
    <text evidence="1">The sequence shown here is derived from an EMBL/GenBank/DDBJ whole genome shotgun (WGS) entry which is preliminary data.</text>
</comment>
<dbReference type="EMBL" id="JASCZI010092725">
    <property type="protein sequence ID" value="MED6152707.1"/>
    <property type="molecule type" value="Genomic_DNA"/>
</dbReference>
<reference evidence="1 2" key="1">
    <citation type="journal article" date="2023" name="Plants (Basel)">
        <title>Bridging the Gap: Combining Genomics and Transcriptomics Approaches to Understand Stylosanthes scabra, an Orphan Legume from the Brazilian Caatinga.</title>
        <authorList>
            <person name="Ferreira-Neto J.R.C."/>
            <person name="da Silva M.D."/>
            <person name="Binneck E."/>
            <person name="de Melo N.F."/>
            <person name="da Silva R.H."/>
            <person name="de Melo A.L.T.M."/>
            <person name="Pandolfi V."/>
            <person name="Bustamante F.O."/>
            <person name="Brasileiro-Vidal A.C."/>
            <person name="Benko-Iseppon A.M."/>
        </authorList>
    </citation>
    <scope>NUCLEOTIDE SEQUENCE [LARGE SCALE GENOMIC DNA]</scope>
    <source>
        <tissue evidence="1">Leaves</tissue>
    </source>
</reference>
<sequence>MGSFEDVLPMKMLIQCYGIVMALNMVDILVVTEQLQKCYNVVFIGQPYSRILMPLREAVTSVKELAIFQGGRKCPRTLFW</sequence>
<keyword evidence="2" id="KW-1185">Reference proteome</keyword>
<accession>A0ABU6TUX9</accession>
<evidence type="ECO:0000313" key="2">
    <source>
        <dbReference type="Proteomes" id="UP001341840"/>
    </source>
</evidence>
<protein>
    <submittedName>
        <fullName evidence="1">Uncharacterized protein</fullName>
    </submittedName>
</protein>
<proteinExistence type="predicted"/>
<name>A0ABU6TUX9_9FABA</name>